<keyword evidence="2" id="KW-1185">Reference proteome</keyword>
<comment type="caution">
    <text evidence="1">The sequence shown here is derived from an EMBL/GenBank/DDBJ whole genome shotgun (WGS) entry which is preliminary data.</text>
</comment>
<proteinExistence type="predicted"/>
<accession>A0ACB5TTL0</accession>
<dbReference type="Proteomes" id="UP001165101">
    <property type="component" value="Unassembled WGS sequence"/>
</dbReference>
<evidence type="ECO:0000313" key="2">
    <source>
        <dbReference type="Proteomes" id="UP001165101"/>
    </source>
</evidence>
<evidence type="ECO:0000313" key="1">
    <source>
        <dbReference type="EMBL" id="GME95028.1"/>
    </source>
</evidence>
<protein>
    <submittedName>
        <fullName evidence="1">Unnamed protein product</fullName>
    </submittedName>
</protein>
<gene>
    <name evidence="1" type="ORF">Cboi01_000374800</name>
</gene>
<reference evidence="1" key="1">
    <citation type="submission" date="2023-04" db="EMBL/GenBank/DDBJ databases">
        <title>Candida boidinii NBRC 1967.</title>
        <authorList>
            <person name="Ichikawa N."/>
            <person name="Sato H."/>
            <person name="Tonouchi N."/>
        </authorList>
    </citation>
    <scope>NUCLEOTIDE SEQUENCE</scope>
    <source>
        <strain evidence="1">NBRC 1967</strain>
    </source>
</reference>
<organism evidence="1 2">
    <name type="scientific">Candida boidinii</name>
    <name type="common">Yeast</name>
    <dbReference type="NCBI Taxonomy" id="5477"/>
    <lineage>
        <taxon>Eukaryota</taxon>
        <taxon>Fungi</taxon>
        <taxon>Dikarya</taxon>
        <taxon>Ascomycota</taxon>
        <taxon>Saccharomycotina</taxon>
        <taxon>Pichiomycetes</taxon>
        <taxon>Pichiales</taxon>
        <taxon>Pichiaceae</taxon>
        <taxon>Ogataea</taxon>
        <taxon>Ogataea/Candida clade</taxon>
    </lineage>
</organism>
<name>A0ACB5TTL0_CANBO</name>
<dbReference type="EMBL" id="BSXV01002157">
    <property type="protein sequence ID" value="GME95028.1"/>
    <property type="molecule type" value="Genomic_DNA"/>
</dbReference>
<sequence>MILGMFASLIAPFGGFFASGLKRAFKIKDFGHTIPGHGGFTDRLDCQFMMGSFSYLYYETFISSHNVNVGNILQTIIINLSGNDILQLVKSLHSYLYKSGVINEETYLKLIEILQ</sequence>